<comment type="subcellular location">
    <subcellularLocation>
        <location evidence="1">Nucleus</location>
    </subcellularLocation>
</comment>
<dbReference type="OrthoDB" id="336885at2759"/>
<keyword evidence="8" id="KW-1185">Reference proteome</keyword>
<dbReference type="PANTHER" id="PTHR23061">
    <property type="entry name" value="DNA POLYMERASE 2 ALPHA 70 KDA SUBUNIT"/>
    <property type="match status" value="1"/>
</dbReference>
<evidence type="ECO:0000259" key="6">
    <source>
        <dbReference type="Pfam" id="PF04042"/>
    </source>
</evidence>
<dbReference type="GO" id="GO:0006270">
    <property type="term" value="P:DNA replication initiation"/>
    <property type="evidence" value="ECO:0007669"/>
    <property type="project" value="TreeGrafter"/>
</dbReference>
<organism evidence="7 8">
    <name type="scientific">Acanthamoeba castellanii (strain ATCC 30010 / Neff)</name>
    <dbReference type="NCBI Taxonomy" id="1257118"/>
    <lineage>
        <taxon>Eukaryota</taxon>
        <taxon>Amoebozoa</taxon>
        <taxon>Discosea</taxon>
        <taxon>Longamoebia</taxon>
        <taxon>Centramoebida</taxon>
        <taxon>Acanthamoebidae</taxon>
        <taxon>Acanthamoeba</taxon>
    </lineage>
</organism>
<dbReference type="InterPro" id="IPR016722">
    <property type="entry name" value="DNA_pol_alpha_bsu"/>
</dbReference>
<dbReference type="PANTHER" id="PTHR23061:SF12">
    <property type="entry name" value="DNA POLYMERASE ALPHA SUBUNIT B"/>
    <property type="match status" value="1"/>
</dbReference>
<dbReference type="STRING" id="1257118.L8GML4"/>
<dbReference type="GO" id="GO:0005658">
    <property type="term" value="C:alpha DNA polymerase:primase complex"/>
    <property type="evidence" value="ECO:0007669"/>
    <property type="project" value="TreeGrafter"/>
</dbReference>
<proteinExistence type="inferred from homology"/>
<sequence length="256" mass="27547">MYGRLTATASWSYQSSALPAIVEVAKVHAVHAVILFGPFVDAQIWESGSLGVPDTPFEVIFEKNLLRPLRASLSSLHSTPELVLVPSLRDAHHHTVYPQPPYDTSGGKQRGLHLVANPSLVRINGLALGLTSHDVLADIARQELVKGDHLEERHPARLAGHLLKQGSFYPVHPPAPGVPLDSTQLFKTELPYVPDVLVVPSCLSPFARVVEGAACVNPGFAVDGAAYGTAALLTLHRAPVATTTTVERLEIKVLRL</sequence>
<dbReference type="Gene3D" id="3.60.21.60">
    <property type="match status" value="2"/>
</dbReference>
<feature type="domain" description="DNA polymerase alpha/delta/epsilon subunit B" evidence="6">
    <location>
        <begin position="15"/>
        <end position="207"/>
    </location>
</feature>
<reference evidence="7 8" key="1">
    <citation type="journal article" date="2013" name="Genome Biol.">
        <title>Genome of Acanthamoeba castellanii highlights extensive lateral gene transfer and early evolution of tyrosine kinase signaling.</title>
        <authorList>
            <person name="Clarke M."/>
            <person name="Lohan A.J."/>
            <person name="Liu B."/>
            <person name="Lagkouvardos I."/>
            <person name="Roy S."/>
            <person name="Zafar N."/>
            <person name="Bertelli C."/>
            <person name="Schilde C."/>
            <person name="Kianianmomeni A."/>
            <person name="Burglin T.R."/>
            <person name="Frech C."/>
            <person name="Turcotte B."/>
            <person name="Kopec K.O."/>
            <person name="Synnott J.M."/>
            <person name="Choo C."/>
            <person name="Paponov I."/>
            <person name="Finkler A."/>
            <person name="Soon Heng Tan C."/>
            <person name="Hutchins A.P."/>
            <person name="Weinmeier T."/>
            <person name="Rattei T."/>
            <person name="Chu J.S."/>
            <person name="Gimenez G."/>
            <person name="Irimia M."/>
            <person name="Rigden D.J."/>
            <person name="Fitzpatrick D.A."/>
            <person name="Lorenzo-Morales J."/>
            <person name="Bateman A."/>
            <person name="Chiu C.H."/>
            <person name="Tang P."/>
            <person name="Hegemann P."/>
            <person name="Fromm H."/>
            <person name="Raoult D."/>
            <person name="Greub G."/>
            <person name="Miranda-Saavedra D."/>
            <person name="Chen N."/>
            <person name="Nash P."/>
            <person name="Ginger M.L."/>
            <person name="Horn M."/>
            <person name="Schaap P."/>
            <person name="Caler L."/>
            <person name="Loftus B."/>
        </authorList>
    </citation>
    <scope>NUCLEOTIDE SEQUENCE [LARGE SCALE GENOMIC DNA]</scope>
    <source>
        <strain evidence="7 8">Neff</strain>
    </source>
</reference>
<evidence type="ECO:0000256" key="5">
    <source>
        <dbReference type="ARBA" id="ARBA00023242"/>
    </source>
</evidence>
<dbReference type="KEGG" id="acan:ACA1_106760"/>
<dbReference type="Proteomes" id="UP000011083">
    <property type="component" value="Unassembled WGS sequence"/>
</dbReference>
<keyword evidence="4" id="KW-0235">DNA replication</keyword>
<evidence type="ECO:0000313" key="7">
    <source>
        <dbReference type="EMBL" id="ELR14305.1"/>
    </source>
</evidence>
<dbReference type="VEuPathDB" id="AmoebaDB:ACA1_106760"/>
<dbReference type="InterPro" id="IPR007185">
    <property type="entry name" value="DNA_pol_a/d/e_bsu"/>
</dbReference>
<dbReference type="GO" id="GO:0003677">
    <property type="term" value="F:DNA binding"/>
    <property type="evidence" value="ECO:0007669"/>
    <property type="project" value="InterPro"/>
</dbReference>
<evidence type="ECO:0000256" key="1">
    <source>
        <dbReference type="ARBA" id="ARBA00004123"/>
    </source>
</evidence>
<dbReference type="GeneID" id="14914919"/>
<evidence type="ECO:0000256" key="3">
    <source>
        <dbReference type="ARBA" id="ARBA00018596"/>
    </source>
</evidence>
<name>L8GML4_ACACF</name>
<comment type="similarity">
    <text evidence="2">Belongs to the DNA polymerase alpha subunit B family.</text>
</comment>
<dbReference type="EMBL" id="KB008060">
    <property type="protein sequence ID" value="ELR14305.1"/>
    <property type="molecule type" value="Genomic_DNA"/>
</dbReference>
<protein>
    <recommendedName>
        <fullName evidence="3">DNA polymerase alpha subunit B</fullName>
    </recommendedName>
</protein>
<evidence type="ECO:0000256" key="4">
    <source>
        <dbReference type="ARBA" id="ARBA00022705"/>
    </source>
</evidence>
<keyword evidence="5" id="KW-0539">Nucleus</keyword>
<dbReference type="Pfam" id="PF04042">
    <property type="entry name" value="DNA_pol_E_B"/>
    <property type="match status" value="1"/>
</dbReference>
<dbReference type="RefSeq" id="XP_004336318.1">
    <property type="nucleotide sequence ID" value="XM_004336270.1"/>
</dbReference>
<evidence type="ECO:0000313" key="8">
    <source>
        <dbReference type="Proteomes" id="UP000011083"/>
    </source>
</evidence>
<accession>L8GML4</accession>
<dbReference type="AlphaFoldDB" id="L8GML4"/>
<evidence type="ECO:0000256" key="2">
    <source>
        <dbReference type="ARBA" id="ARBA00007299"/>
    </source>
</evidence>
<gene>
    <name evidence="7" type="ORF">ACA1_106760</name>
</gene>